<dbReference type="Gene3D" id="1.20.144.10">
    <property type="entry name" value="Phosphatidic acid phosphatase type 2/haloperoxidase"/>
    <property type="match status" value="1"/>
</dbReference>
<accession>A0ABX0JLG9</accession>
<keyword evidence="1" id="KW-1133">Transmembrane helix</keyword>
<feature type="transmembrane region" description="Helical" evidence="1">
    <location>
        <begin position="93"/>
        <end position="114"/>
    </location>
</feature>
<evidence type="ECO:0000313" key="3">
    <source>
        <dbReference type="EMBL" id="NHN83593.1"/>
    </source>
</evidence>
<dbReference type="RefSeq" id="WP_173582036.1">
    <property type="nucleotide sequence ID" value="NZ_WOTB01000003.1"/>
</dbReference>
<feature type="transmembrane region" description="Helical" evidence="1">
    <location>
        <begin position="150"/>
        <end position="167"/>
    </location>
</feature>
<dbReference type="InterPro" id="IPR036938">
    <property type="entry name" value="PAP2/HPO_sf"/>
</dbReference>
<evidence type="ECO:0000313" key="4">
    <source>
        <dbReference type="Proteomes" id="UP000635278"/>
    </source>
</evidence>
<evidence type="ECO:0000259" key="2">
    <source>
        <dbReference type="SMART" id="SM00014"/>
    </source>
</evidence>
<feature type="transmembrane region" description="Helical" evidence="1">
    <location>
        <begin position="67"/>
        <end position="86"/>
    </location>
</feature>
<dbReference type="InterPro" id="IPR000326">
    <property type="entry name" value="PAP2/HPO"/>
</dbReference>
<keyword evidence="4" id="KW-1185">Reference proteome</keyword>
<reference evidence="3 4" key="1">
    <citation type="journal article" date="2020" name="Int. J. Syst. Evol. Microbiol.">
        <title>Novel acetic acid bacteria from cider fermentations: Acetobacter conturbans sp. nov. and Acetobacter fallax sp. nov.</title>
        <authorList>
            <person name="Sombolestani A.S."/>
            <person name="Cleenwerck I."/>
            <person name="Cnockaert M."/>
            <person name="Borremans W."/>
            <person name="Wieme A.D."/>
            <person name="De Vuyst L."/>
            <person name="Vandamme P."/>
        </authorList>
    </citation>
    <scope>NUCLEOTIDE SEQUENCE [LARGE SCALE GENOMIC DNA]</scope>
    <source>
        <strain evidence="3 4">LMG 30640</strain>
    </source>
</reference>
<name>A0ABX0JLG9_9PROT</name>
<dbReference type="SMART" id="SM00014">
    <property type="entry name" value="acidPPc"/>
    <property type="match status" value="1"/>
</dbReference>
<sequence length="190" mass="20471">MIGTFSDFADQSILIPVEILVFLSLTLSGRRRDATSWGLAMLAGSTLIVILKLWFERCGIPSHRVLYSPSGHSMGGTMVYGGLLALLCRRTWVFAAGTILLAVAFAWSRVALGVHTTCEVITGSVVGLAVVCLLRFALNGKDMAGPRMNVPVTLALICAVAFGLHGYRLGAEAWIQTAARHVFGPFFCRK</sequence>
<feature type="domain" description="Phosphatidic acid phosphatase type 2/haloperoxidase" evidence="2">
    <location>
        <begin position="34"/>
        <end position="135"/>
    </location>
</feature>
<dbReference type="Proteomes" id="UP000635278">
    <property type="component" value="Unassembled WGS sequence"/>
</dbReference>
<comment type="caution">
    <text evidence="3">The sequence shown here is derived from an EMBL/GenBank/DDBJ whole genome shotgun (WGS) entry which is preliminary data.</text>
</comment>
<protein>
    <submittedName>
        <fullName evidence="3">Phosphatase PAP2 family protein</fullName>
    </submittedName>
</protein>
<gene>
    <name evidence="3" type="ORF">GOB93_02925</name>
</gene>
<proteinExistence type="predicted"/>
<feature type="transmembrane region" description="Helical" evidence="1">
    <location>
        <begin position="36"/>
        <end position="55"/>
    </location>
</feature>
<evidence type="ECO:0000256" key="1">
    <source>
        <dbReference type="SAM" id="Phobius"/>
    </source>
</evidence>
<dbReference type="EMBL" id="WOTB01000003">
    <property type="protein sequence ID" value="NHN83593.1"/>
    <property type="molecule type" value="Genomic_DNA"/>
</dbReference>
<feature type="transmembrane region" description="Helical" evidence="1">
    <location>
        <begin position="120"/>
        <end position="138"/>
    </location>
</feature>
<dbReference type="Pfam" id="PF01569">
    <property type="entry name" value="PAP2"/>
    <property type="match status" value="1"/>
</dbReference>
<keyword evidence="1" id="KW-0812">Transmembrane</keyword>
<keyword evidence="1" id="KW-0472">Membrane</keyword>
<dbReference type="SUPFAM" id="SSF48317">
    <property type="entry name" value="Acid phosphatase/Vanadium-dependent haloperoxidase"/>
    <property type="match status" value="1"/>
</dbReference>
<organism evidence="3 4">
    <name type="scientific">Acetobacter musti</name>
    <dbReference type="NCBI Taxonomy" id="864732"/>
    <lineage>
        <taxon>Bacteria</taxon>
        <taxon>Pseudomonadati</taxon>
        <taxon>Pseudomonadota</taxon>
        <taxon>Alphaproteobacteria</taxon>
        <taxon>Acetobacterales</taxon>
        <taxon>Acetobacteraceae</taxon>
        <taxon>Acetobacter</taxon>
    </lineage>
</organism>